<dbReference type="AlphaFoldDB" id="A0A853G7J3"/>
<dbReference type="SUPFAM" id="SSF56059">
    <property type="entry name" value="Glutathione synthetase ATP-binding domain-like"/>
    <property type="match status" value="1"/>
</dbReference>
<dbReference type="InterPro" id="IPR013815">
    <property type="entry name" value="ATP_grasp_subdomain_1"/>
</dbReference>
<dbReference type="GO" id="GO:0005524">
    <property type="term" value="F:ATP binding"/>
    <property type="evidence" value="ECO:0007669"/>
    <property type="project" value="InterPro"/>
</dbReference>
<dbReference type="Gene3D" id="3.30.470.20">
    <property type="entry name" value="ATP-grasp fold, B domain"/>
    <property type="match status" value="1"/>
</dbReference>
<dbReference type="GO" id="GO:0003824">
    <property type="term" value="F:catalytic activity"/>
    <property type="evidence" value="ECO:0007669"/>
    <property type="project" value="UniProtKB-ARBA"/>
</dbReference>
<sequence length="269" mass="32434">MTFRLIFYYIYWSLRLGIPPWYYFQINAEWYNKKKGFYSKIDMDKRIPLKWRLKQAYLDKNNPPCKFPVFLKPEWGQNSNGIKRIDSRDEFLAFNHKKSKIPYIVQEVAIEMQEYEIFYIRNSDNETNCITLTITQVINHSGESYPVNSINNKQVIYQDCTLDFSLRELKKLHNYLQELPYFRIARVGLRSNSKQDLLKGMFHIIEVNLFAPFPLNLLDNSISKKNKHQFIKDNMYHLVKISNTTPKEHFNRFVFFKKVIKHYQSKVEL</sequence>
<organism evidence="1 2">
    <name type="scientific">Candidatus Vesicomyosocius endoextente</name>
    <dbReference type="NCBI Taxonomy" id="2738853"/>
    <lineage>
        <taxon>Bacteria</taxon>
        <taxon>Pseudomonadati</taxon>
        <taxon>Pseudomonadota</taxon>
        <taxon>Gammaproteobacteria</taxon>
        <taxon>Candidatus Pseudothioglobaceae</taxon>
        <taxon>Candidatus Vesicomyidisocius</taxon>
    </lineage>
</organism>
<proteinExistence type="predicted"/>
<gene>
    <name evidence="1" type="ORF">H0A74_00630</name>
</gene>
<comment type="caution">
    <text evidence="1">The sequence shown here is derived from an EMBL/GenBank/DDBJ whole genome shotgun (WGS) entry which is preliminary data.</text>
</comment>
<name>A0A853G7J3_9GAMM</name>
<evidence type="ECO:0000313" key="1">
    <source>
        <dbReference type="EMBL" id="NYT52087.1"/>
    </source>
</evidence>
<evidence type="ECO:0000313" key="2">
    <source>
        <dbReference type="Proteomes" id="UP000525329"/>
    </source>
</evidence>
<reference evidence="1 2" key="1">
    <citation type="submission" date="2020-05" db="EMBL/GenBank/DDBJ databases">
        <title>Horizontal transmission and recombination maintain forever young bacterial symbiont genomes.</title>
        <authorList>
            <person name="Russell S.L."/>
            <person name="Pepper-Tunick E."/>
            <person name="Svedberg J."/>
            <person name="Byrne A."/>
            <person name="Ruelas Castillo J."/>
            <person name="Vollmers C."/>
            <person name="Beinart R.A."/>
            <person name="Corbett-Detig R."/>
        </authorList>
    </citation>
    <scope>NUCLEOTIDE SEQUENCE [LARGE SCALE GENOMIC DNA]</scope>
    <source>
        <strain evidence="1">Monterey_2004</strain>
    </source>
</reference>
<evidence type="ECO:0008006" key="3">
    <source>
        <dbReference type="Google" id="ProtNLM"/>
    </source>
</evidence>
<dbReference type="EMBL" id="JACCHU010000001">
    <property type="protein sequence ID" value="NYT52087.1"/>
    <property type="molecule type" value="Genomic_DNA"/>
</dbReference>
<dbReference type="Gene3D" id="3.30.1490.20">
    <property type="entry name" value="ATP-grasp fold, A domain"/>
    <property type="match status" value="1"/>
</dbReference>
<dbReference type="Proteomes" id="UP000525329">
    <property type="component" value="Unassembled WGS sequence"/>
</dbReference>
<accession>A0A853G7J3</accession>
<protein>
    <recommendedName>
        <fullName evidence="3">ATP-grasp domain-containing protein</fullName>
    </recommendedName>
</protein>